<feature type="transmembrane region" description="Helical" evidence="1">
    <location>
        <begin position="151"/>
        <end position="168"/>
    </location>
</feature>
<dbReference type="PROSITE" id="PS51257">
    <property type="entry name" value="PROKAR_LIPOPROTEIN"/>
    <property type="match status" value="1"/>
</dbReference>
<dbReference type="AlphaFoldDB" id="A0A4R8FXI9"/>
<evidence type="ECO:0000256" key="1">
    <source>
        <dbReference type="SAM" id="Phobius"/>
    </source>
</evidence>
<dbReference type="OrthoDB" id="581705at2"/>
<feature type="transmembrane region" description="Helical" evidence="1">
    <location>
        <begin position="55"/>
        <end position="76"/>
    </location>
</feature>
<organism evidence="2 3">
    <name type="scientific">Modicisalibacter xianhensis</name>
    <dbReference type="NCBI Taxonomy" id="442341"/>
    <lineage>
        <taxon>Bacteria</taxon>
        <taxon>Pseudomonadati</taxon>
        <taxon>Pseudomonadota</taxon>
        <taxon>Gammaproteobacteria</taxon>
        <taxon>Oceanospirillales</taxon>
        <taxon>Halomonadaceae</taxon>
        <taxon>Modicisalibacter</taxon>
    </lineage>
</organism>
<evidence type="ECO:0000313" key="3">
    <source>
        <dbReference type="Proteomes" id="UP000294489"/>
    </source>
</evidence>
<protein>
    <submittedName>
        <fullName evidence="2">Uncharacterized protein DUF998</fullName>
    </submittedName>
</protein>
<comment type="caution">
    <text evidence="2">The sequence shown here is derived from an EMBL/GenBank/DDBJ whole genome shotgun (WGS) entry which is preliminary data.</text>
</comment>
<feature type="transmembrane region" description="Helical" evidence="1">
    <location>
        <begin position="88"/>
        <end position="109"/>
    </location>
</feature>
<evidence type="ECO:0000313" key="2">
    <source>
        <dbReference type="EMBL" id="TDX31667.1"/>
    </source>
</evidence>
<keyword evidence="1" id="KW-0812">Transmembrane</keyword>
<dbReference type="InterPro" id="IPR009339">
    <property type="entry name" value="DUF998"/>
</dbReference>
<feature type="transmembrane region" description="Helical" evidence="1">
    <location>
        <begin position="121"/>
        <end position="139"/>
    </location>
</feature>
<accession>A0A4R8FXI9</accession>
<gene>
    <name evidence="2" type="ORF">DFO67_103265</name>
</gene>
<keyword evidence="1" id="KW-1133">Transmembrane helix</keyword>
<dbReference type="RefSeq" id="WP_134016522.1">
    <property type="nucleotide sequence ID" value="NZ_SOEC01000003.1"/>
</dbReference>
<proteinExistence type="predicted"/>
<feature type="transmembrane region" description="Helical" evidence="1">
    <location>
        <begin position="180"/>
        <end position="197"/>
    </location>
</feature>
<dbReference type="Proteomes" id="UP000294489">
    <property type="component" value="Unassembled WGS sequence"/>
</dbReference>
<reference evidence="2 3" key="1">
    <citation type="submission" date="2019-03" db="EMBL/GenBank/DDBJ databases">
        <title>Freshwater and sediment microbial communities from various areas in North America, analyzing microbe dynamics in response to fracking.</title>
        <authorList>
            <person name="Lamendella R."/>
        </authorList>
    </citation>
    <scope>NUCLEOTIDE SEQUENCE [LARGE SCALE GENOMIC DNA]</scope>
    <source>
        <strain evidence="2 3">6_TX</strain>
    </source>
</reference>
<feature type="transmembrane region" description="Helical" evidence="1">
    <location>
        <begin position="9"/>
        <end position="35"/>
    </location>
</feature>
<name>A0A4R8FXI9_9GAMM</name>
<dbReference type="EMBL" id="SOEC01000003">
    <property type="protein sequence ID" value="TDX31667.1"/>
    <property type="molecule type" value="Genomic_DNA"/>
</dbReference>
<keyword evidence="1" id="KW-0472">Membrane</keyword>
<sequence>MLSAVERKILFACGVGGLIGCLAVVFGNLVGILVYEQHDPISETISKLAVGQYAWIVDSGMYLFAAGLMACAFGLYRWSWAGARWRAASNFFALLSIDITVIALFNQYAGSYNAGMKVHTYAVYTLYVLVCLTVLFVISGLREISESWGRYALWFGIFWAILTPLYLITPTEWNGAYERFLGLLLVGGVASISWVLLRRGRRYLAQG</sequence>
<dbReference type="Pfam" id="PF06197">
    <property type="entry name" value="DUF998"/>
    <property type="match status" value="1"/>
</dbReference>